<evidence type="ECO:0000256" key="1">
    <source>
        <dbReference type="ARBA" id="ARBA00007118"/>
    </source>
</evidence>
<dbReference type="Pfam" id="PF00881">
    <property type="entry name" value="Nitroreductase"/>
    <property type="match status" value="2"/>
</dbReference>
<feature type="domain" description="Nitroreductase" evidence="4">
    <location>
        <begin position="74"/>
        <end position="152"/>
    </location>
</feature>
<accession>A0ABW0KA33</accession>
<dbReference type="Gene3D" id="3.40.109.10">
    <property type="entry name" value="NADH Oxidase"/>
    <property type="match status" value="1"/>
</dbReference>
<evidence type="ECO:0000256" key="2">
    <source>
        <dbReference type="ARBA" id="ARBA00023002"/>
    </source>
</evidence>
<dbReference type="PANTHER" id="PTHR43673">
    <property type="entry name" value="NAD(P)H NITROREDUCTASE YDGI-RELATED"/>
    <property type="match status" value="1"/>
</dbReference>
<dbReference type="InterPro" id="IPR000415">
    <property type="entry name" value="Nitroreductase-like"/>
</dbReference>
<gene>
    <name evidence="5" type="ORF">ACFPOG_13970</name>
</gene>
<evidence type="ECO:0000313" key="5">
    <source>
        <dbReference type="EMBL" id="MFC5449371.1"/>
    </source>
</evidence>
<organism evidence="5 6">
    <name type="scientific">Paenibacillus aestuarii</name>
    <dbReference type="NCBI Taxonomy" id="516965"/>
    <lineage>
        <taxon>Bacteria</taxon>
        <taxon>Bacillati</taxon>
        <taxon>Bacillota</taxon>
        <taxon>Bacilli</taxon>
        <taxon>Bacillales</taxon>
        <taxon>Paenibacillaceae</taxon>
        <taxon>Paenibacillus</taxon>
    </lineage>
</organism>
<comment type="caution">
    <text evidence="5">The sequence shown here is derived from an EMBL/GenBank/DDBJ whole genome shotgun (WGS) entry which is preliminary data.</text>
</comment>
<sequence>MSLNVLESIKTRRSTRSYDTARRLPEDIFAALEEAVLNSPSGSNAQESHFVIVQDPHQIRRVKRFAQGVSGNPAAVVVLCTNQKEALEKGGVDTAETLRFVNLGIAAAYILLTAQSLGVSSCPARSFHTKAVQQLLRLPEDVVPELLITLGYADQPPRPKTSKPSREVISYDQYGKEHI</sequence>
<dbReference type="InterPro" id="IPR029479">
    <property type="entry name" value="Nitroreductase"/>
</dbReference>
<comment type="similarity">
    <text evidence="1">Belongs to the nitroreductase family.</text>
</comment>
<evidence type="ECO:0000256" key="3">
    <source>
        <dbReference type="SAM" id="MobiDB-lite"/>
    </source>
</evidence>
<feature type="region of interest" description="Disordered" evidence="3">
    <location>
        <begin position="154"/>
        <end position="179"/>
    </location>
</feature>
<dbReference type="Proteomes" id="UP001596044">
    <property type="component" value="Unassembled WGS sequence"/>
</dbReference>
<feature type="domain" description="Nitroreductase" evidence="4">
    <location>
        <begin position="9"/>
        <end position="65"/>
    </location>
</feature>
<keyword evidence="6" id="KW-1185">Reference proteome</keyword>
<evidence type="ECO:0000313" key="6">
    <source>
        <dbReference type="Proteomes" id="UP001596044"/>
    </source>
</evidence>
<dbReference type="PANTHER" id="PTHR43673:SF10">
    <property type="entry name" value="NADH DEHYDROGENASE_NAD(P)H NITROREDUCTASE XCC3605-RELATED"/>
    <property type="match status" value="1"/>
</dbReference>
<keyword evidence="2" id="KW-0560">Oxidoreductase</keyword>
<reference evidence="6" key="1">
    <citation type="journal article" date="2019" name="Int. J. Syst. Evol. Microbiol.">
        <title>The Global Catalogue of Microorganisms (GCM) 10K type strain sequencing project: providing services to taxonomists for standard genome sequencing and annotation.</title>
        <authorList>
            <consortium name="The Broad Institute Genomics Platform"/>
            <consortium name="The Broad Institute Genome Sequencing Center for Infectious Disease"/>
            <person name="Wu L."/>
            <person name="Ma J."/>
        </authorList>
    </citation>
    <scope>NUCLEOTIDE SEQUENCE [LARGE SCALE GENOMIC DNA]</scope>
    <source>
        <strain evidence="6">KACC 11904</strain>
    </source>
</reference>
<name>A0ABW0KA33_9BACL</name>
<evidence type="ECO:0000259" key="4">
    <source>
        <dbReference type="Pfam" id="PF00881"/>
    </source>
</evidence>
<dbReference type="EMBL" id="JBHSMJ010000018">
    <property type="protein sequence ID" value="MFC5449371.1"/>
    <property type="molecule type" value="Genomic_DNA"/>
</dbReference>
<protein>
    <submittedName>
        <fullName evidence="5">Nitroreductase family protein</fullName>
    </submittedName>
</protein>
<proteinExistence type="inferred from homology"/>
<dbReference type="RefSeq" id="WP_270879764.1">
    <property type="nucleotide sequence ID" value="NZ_JAQFVF010000026.1"/>
</dbReference>
<dbReference type="SUPFAM" id="SSF55469">
    <property type="entry name" value="FMN-dependent nitroreductase-like"/>
    <property type="match status" value="1"/>
</dbReference>